<comment type="subcellular location">
    <subcellularLocation>
        <location evidence="2">Cytoplasm</location>
    </subcellularLocation>
    <text evidence="2">Associated with two foci at the outer edges of the nucleoid region in young cells, and at four foci within both cell halves in older cells.</text>
</comment>
<comment type="function">
    <text evidence="2">Participates in chromosomal partition during cell division. May act via the formation of a condensin-like complex containing Smc and ScpB that pull DNA away from mid-cell into both cell halves.</text>
</comment>
<comment type="similarity">
    <text evidence="2">Belongs to the ScpA family.</text>
</comment>
<comment type="subunit">
    <text evidence="2">Component of a cohesin-like complex composed of ScpA, ScpB and the Smc homodimer, in which ScpA and ScpB bind to the head domain of Smc. The presence of the three proteins is required for the association of the complex with DNA.</text>
</comment>
<dbReference type="GO" id="GO:0005737">
    <property type="term" value="C:cytoplasm"/>
    <property type="evidence" value="ECO:0007669"/>
    <property type="project" value="UniProtKB-SubCell"/>
</dbReference>
<accession>A0A6J4NBE3</accession>
<dbReference type="HAMAP" id="MF_01805">
    <property type="entry name" value="ScpA"/>
    <property type="match status" value="1"/>
</dbReference>
<feature type="region of interest" description="Disordered" evidence="3">
    <location>
        <begin position="136"/>
        <end position="156"/>
    </location>
</feature>
<dbReference type="InterPro" id="IPR003768">
    <property type="entry name" value="ScpA"/>
</dbReference>
<protein>
    <recommendedName>
        <fullName evidence="1 2">Segregation and condensation protein A</fullName>
    </recommendedName>
</protein>
<dbReference type="Gene3D" id="6.10.250.2410">
    <property type="match status" value="1"/>
</dbReference>
<reference evidence="4" key="1">
    <citation type="submission" date="2020-02" db="EMBL/GenBank/DDBJ databases">
        <authorList>
            <person name="Meier V. D."/>
        </authorList>
    </citation>
    <scope>NUCLEOTIDE SEQUENCE</scope>
    <source>
        <strain evidence="4">AVDCRST_MAG64</strain>
    </source>
</reference>
<keyword evidence="2" id="KW-0159">Chromosome partition</keyword>
<proteinExistence type="inferred from homology"/>
<sequence>MEPTREYRVELDVYNGPLDLLLYLLKRDELDIYDIPITRILDTYMRYVEALKDVGSRPGVDINVAGEFLVMAATLMEIKSAMLLPKAKPDEGKEGRSAAQDLADPRYELVQQLLEYKRFKDTAVLLERKQSEHQERFARYPAKRGAGEEDEPPPVDMDEVQVWDLLSAFSRLMAEIGQRKPKVHEVAYDDTPIELHASDIEDRLKRDGRLTLRQLVVGRAGKSEIIGVFLALLELIRQKKILVHQGDDLSDLQIDPAPEEHRRTYEHASLALSEGAAATRDGGADGTAAVEGSDDPSADRPNVGERVASEDA</sequence>
<feature type="region of interest" description="Disordered" evidence="3">
    <location>
        <begin position="269"/>
        <end position="312"/>
    </location>
</feature>
<evidence type="ECO:0000313" key="4">
    <source>
        <dbReference type="EMBL" id="CAA9383476.1"/>
    </source>
</evidence>
<dbReference type="GO" id="GO:0051301">
    <property type="term" value="P:cell division"/>
    <property type="evidence" value="ECO:0007669"/>
    <property type="project" value="UniProtKB-KW"/>
</dbReference>
<evidence type="ECO:0000256" key="3">
    <source>
        <dbReference type="SAM" id="MobiDB-lite"/>
    </source>
</evidence>
<name>A0A6J4NBE3_9BACT</name>
<dbReference type="AlphaFoldDB" id="A0A6J4NBE3"/>
<evidence type="ECO:0000256" key="1">
    <source>
        <dbReference type="ARBA" id="ARBA00044777"/>
    </source>
</evidence>
<keyword evidence="2" id="KW-0131">Cell cycle</keyword>
<dbReference type="PANTHER" id="PTHR33969:SF2">
    <property type="entry name" value="SEGREGATION AND CONDENSATION PROTEIN A"/>
    <property type="match status" value="1"/>
</dbReference>
<evidence type="ECO:0000256" key="2">
    <source>
        <dbReference type="HAMAP-Rule" id="MF_01805"/>
    </source>
</evidence>
<dbReference type="GO" id="GO:0006260">
    <property type="term" value="P:DNA replication"/>
    <property type="evidence" value="ECO:0007669"/>
    <property type="project" value="UniProtKB-UniRule"/>
</dbReference>
<gene>
    <name evidence="2" type="primary">scpA</name>
    <name evidence="4" type="ORF">AVDCRST_MAG64-824</name>
</gene>
<keyword evidence="2" id="KW-0963">Cytoplasm</keyword>
<organism evidence="4">
    <name type="scientific">uncultured Phycisphaerae bacterium</name>
    <dbReference type="NCBI Taxonomy" id="904963"/>
    <lineage>
        <taxon>Bacteria</taxon>
        <taxon>Pseudomonadati</taxon>
        <taxon>Planctomycetota</taxon>
        <taxon>Phycisphaerae</taxon>
        <taxon>environmental samples</taxon>
    </lineage>
</organism>
<keyword evidence="2" id="KW-0132">Cell division</keyword>
<dbReference type="EMBL" id="CADCUQ010000195">
    <property type="protein sequence ID" value="CAA9383476.1"/>
    <property type="molecule type" value="Genomic_DNA"/>
</dbReference>
<dbReference type="PANTHER" id="PTHR33969">
    <property type="entry name" value="SEGREGATION AND CONDENSATION PROTEIN A"/>
    <property type="match status" value="1"/>
</dbReference>
<dbReference type="GO" id="GO:0007059">
    <property type="term" value="P:chromosome segregation"/>
    <property type="evidence" value="ECO:0007669"/>
    <property type="project" value="UniProtKB-UniRule"/>
</dbReference>
<feature type="compositionally biased region" description="Low complexity" evidence="3">
    <location>
        <begin position="275"/>
        <end position="289"/>
    </location>
</feature>
<dbReference type="Pfam" id="PF02616">
    <property type="entry name" value="SMC_ScpA"/>
    <property type="match status" value="1"/>
</dbReference>